<dbReference type="InterPro" id="IPR017441">
    <property type="entry name" value="Protein_kinase_ATP_BS"/>
</dbReference>
<dbReference type="PROSITE" id="PS00107">
    <property type="entry name" value="PROTEIN_KINASE_ATP"/>
    <property type="match status" value="1"/>
</dbReference>
<evidence type="ECO:0000313" key="4">
    <source>
        <dbReference type="Proteomes" id="UP000663860"/>
    </source>
</evidence>
<feature type="binding site" evidence="1">
    <location>
        <position position="136"/>
    </location>
    <ligand>
        <name>ATP</name>
        <dbReference type="ChEBI" id="CHEBI:30616"/>
    </ligand>
</feature>
<dbReference type="InterPro" id="IPR000719">
    <property type="entry name" value="Prot_kinase_dom"/>
</dbReference>
<dbReference type="SUPFAM" id="SSF56112">
    <property type="entry name" value="Protein kinase-like (PK-like)"/>
    <property type="match status" value="1"/>
</dbReference>
<dbReference type="InterPro" id="IPR011009">
    <property type="entry name" value="Kinase-like_dom_sf"/>
</dbReference>
<evidence type="ECO:0000259" key="2">
    <source>
        <dbReference type="PROSITE" id="PS50011"/>
    </source>
</evidence>
<keyword evidence="1" id="KW-0067">ATP-binding</keyword>
<organism evidence="3 4">
    <name type="scientific">Adineta steineri</name>
    <dbReference type="NCBI Taxonomy" id="433720"/>
    <lineage>
        <taxon>Eukaryota</taxon>
        <taxon>Metazoa</taxon>
        <taxon>Spiralia</taxon>
        <taxon>Gnathifera</taxon>
        <taxon>Rotifera</taxon>
        <taxon>Eurotatoria</taxon>
        <taxon>Bdelloidea</taxon>
        <taxon>Adinetida</taxon>
        <taxon>Adinetidae</taxon>
        <taxon>Adineta</taxon>
    </lineage>
</organism>
<comment type="caution">
    <text evidence="3">The sequence shown here is derived from an EMBL/GenBank/DDBJ whole genome shotgun (WGS) entry which is preliminary data.</text>
</comment>
<evidence type="ECO:0000313" key="3">
    <source>
        <dbReference type="EMBL" id="CAF0991842.1"/>
    </source>
</evidence>
<dbReference type="GO" id="GO:0005524">
    <property type="term" value="F:ATP binding"/>
    <property type="evidence" value="ECO:0007669"/>
    <property type="project" value="UniProtKB-UniRule"/>
</dbReference>
<evidence type="ECO:0000256" key="1">
    <source>
        <dbReference type="PROSITE-ProRule" id="PRU10141"/>
    </source>
</evidence>
<dbReference type="SMART" id="SM00220">
    <property type="entry name" value="S_TKc"/>
    <property type="match status" value="1"/>
</dbReference>
<dbReference type="Pfam" id="PF00069">
    <property type="entry name" value="Pkinase"/>
    <property type="match status" value="1"/>
</dbReference>
<reference evidence="3" key="1">
    <citation type="submission" date="2021-02" db="EMBL/GenBank/DDBJ databases">
        <authorList>
            <person name="Nowell W R."/>
        </authorList>
    </citation>
    <scope>NUCLEOTIDE SEQUENCE</scope>
</reference>
<dbReference type="AlphaFoldDB" id="A0A814FYT3"/>
<accession>A0A814FYT3</accession>
<dbReference type="PANTHER" id="PTHR24347">
    <property type="entry name" value="SERINE/THREONINE-PROTEIN KINASE"/>
    <property type="match status" value="1"/>
</dbReference>
<gene>
    <name evidence="3" type="ORF">IZO911_LOCUS17148</name>
</gene>
<dbReference type="Proteomes" id="UP000663860">
    <property type="component" value="Unassembled WGS sequence"/>
</dbReference>
<dbReference type="EMBL" id="CAJNOE010000158">
    <property type="protein sequence ID" value="CAF0991842.1"/>
    <property type="molecule type" value="Genomic_DNA"/>
</dbReference>
<proteinExistence type="predicted"/>
<dbReference type="Gene3D" id="3.30.200.20">
    <property type="entry name" value="Phosphorylase Kinase, domain 1"/>
    <property type="match status" value="1"/>
</dbReference>
<keyword evidence="1" id="KW-0547">Nucleotide-binding</keyword>
<name>A0A814FYT3_9BILA</name>
<dbReference type="PROSITE" id="PS50011">
    <property type="entry name" value="PROTEIN_KINASE_DOM"/>
    <property type="match status" value="1"/>
</dbReference>
<dbReference type="GO" id="GO:0004672">
    <property type="term" value="F:protein kinase activity"/>
    <property type="evidence" value="ECO:0007669"/>
    <property type="project" value="InterPro"/>
</dbReference>
<feature type="domain" description="Protein kinase" evidence="2">
    <location>
        <begin position="107"/>
        <end position="371"/>
    </location>
</feature>
<protein>
    <recommendedName>
        <fullName evidence="2">Protein kinase domain-containing protein</fullName>
    </recommendedName>
</protein>
<sequence>MAHLMFFYSPDTAVPLSVGRVMHSNIYILFVLLQVFVNKTFSDIYKIQSNNINYCTKLTKKDLGSSCIDKNLEYPLSSDDIDLLKKNSLSIKTQTCVSNPSLTCLNIDHKSLIGAGTYGLVVRGQSKSVQFPLAIKFIKLPTKLDTVSFNTIGRYNRIDLNSLIENKGTEKGLREAIALRLINEYELPSIPKYVTYFETSSYRILAMEYLENYEELSKIIDKLSSKDLLFISCQTAAIVCNLDQIGISHDDMHERNILINRKNNNKVNLIDFGGAHFNNKHEHFTSTSNFLKQPINLLGHLKRFVKEDLIDNIQSQEKKDLGRFCLMMKTFISSKNDTEKEAIPYYYRILFEKYWKFNQINKKLFKCALSK</sequence>
<dbReference type="Gene3D" id="1.10.510.10">
    <property type="entry name" value="Transferase(Phosphotransferase) domain 1"/>
    <property type="match status" value="1"/>
</dbReference>